<dbReference type="InterPro" id="IPR043128">
    <property type="entry name" value="Rev_trsase/Diguanyl_cyclase"/>
</dbReference>
<evidence type="ECO:0000256" key="4">
    <source>
        <dbReference type="ARBA" id="ARBA00022763"/>
    </source>
</evidence>
<protein>
    <submittedName>
        <fullName evidence="7">UMUC domain protein DNA-repair protein</fullName>
    </submittedName>
</protein>
<organism evidence="7 8">
    <name type="scientific">Ruminococcus albus (strain ATCC 27210 / DSM 20455 / JCM 14654 / NCDO 2250 / 7)</name>
    <dbReference type="NCBI Taxonomy" id="697329"/>
    <lineage>
        <taxon>Bacteria</taxon>
        <taxon>Bacillati</taxon>
        <taxon>Bacillota</taxon>
        <taxon>Clostridia</taxon>
        <taxon>Eubacteriales</taxon>
        <taxon>Oscillospiraceae</taxon>
        <taxon>Ruminococcus</taxon>
    </lineage>
</organism>
<dbReference type="Pfam" id="PF00817">
    <property type="entry name" value="IMS"/>
    <property type="match status" value="1"/>
</dbReference>
<dbReference type="EMBL" id="CP002403">
    <property type="protein sequence ID" value="ADU22356.1"/>
    <property type="molecule type" value="Genomic_DNA"/>
</dbReference>
<dbReference type="GO" id="GO:0003684">
    <property type="term" value="F:damaged DNA binding"/>
    <property type="evidence" value="ECO:0007669"/>
    <property type="project" value="InterPro"/>
</dbReference>
<sequence length="497" mass="56136">MERVYIAIDLKSFYASVECIQRGYDPLDTNLVVADPSRTEKTICLAVTPSLKSYGISGRARLFEVVESVRKVNSLRRNRIKDGVFSGISFSNKELKTDPKLELGYIIAPPHMAKYMEISAKIYSIYLKYISPEDIFAYSIDEVFIDATSYLAIYKISPCDLATMLVRDVLSATGITATAGIGTNMYLCKVAMDIVAKRMPADKYGVRIAYLDEKIYRETLWAHTPITDFWRVGGGIAKRLENLGIKTMGDIARHSLDRWRTENIYRELGKNAELLIDHAWGIETATMADVKSYRPELKSLSSGQVLQKPTEYNDAHLIIREMADALSLDLAEKGMMTDQLVLMLGYDKESLSGRKYKGEVVSDHYGRAIPKHSRGTVNLRRFTASSKEITAAVTELFESIAEPKLLFRRLNIAACNVVYEDEIAVYEHCEQLDIFTIAADQHENEVREKSFQKERAIQQAMLKIKHRYGKNAVLRGMNYLDGGTARERNSTIGGHRA</sequence>
<dbReference type="InterPro" id="IPR001126">
    <property type="entry name" value="UmuC"/>
</dbReference>
<evidence type="ECO:0000256" key="2">
    <source>
        <dbReference type="ARBA" id="ARBA00022457"/>
    </source>
</evidence>
<dbReference type="PROSITE" id="PS50173">
    <property type="entry name" value="UMUC"/>
    <property type="match status" value="1"/>
</dbReference>
<dbReference type="KEGG" id="ral:Rumal_1858"/>
<keyword evidence="5" id="KW-0808">Transferase</keyword>
<dbReference type="Gene3D" id="3.30.70.270">
    <property type="match status" value="1"/>
</dbReference>
<dbReference type="PANTHER" id="PTHR11076">
    <property type="entry name" value="DNA REPAIR POLYMERASE UMUC / TRANSFERASE FAMILY MEMBER"/>
    <property type="match status" value="1"/>
</dbReference>
<dbReference type="Proteomes" id="UP000006919">
    <property type="component" value="Chromosome"/>
</dbReference>
<dbReference type="Pfam" id="PF11799">
    <property type="entry name" value="IMS_C"/>
    <property type="match status" value="1"/>
</dbReference>
<gene>
    <name evidence="7" type="ordered locus">Rumal_1858</name>
</gene>
<feature type="domain" description="UmuC" evidence="6">
    <location>
        <begin position="5"/>
        <end position="233"/>
    </location>
</feature>
<dbReference type="STRING" id="697329.Rumal_1858"/>
<dbReference type="InterPro" id="IPR043502">
    <property type="entry name" value="DNA/RNA_pol_sf"/>
</dbReference>
<dbReference type="Gene3D" id="1.10.150.20">
    <property type="entry name" value="5' to 3' exonuclease, C-terminal subdomain"/>
    <property type="match status" value="1"/>
</dbReference>
<keyword evidence="4" id="KW-0227">DNA damage</keyword>
<dbReference type="OrthoDB" id="9808813at2"/>
<dbReference type="GO" id="GO:0042276">
    <property type="term" value="P:error-prone translesion synthesis"/>
    <property type="evidence" value="ECO:0007669"/>
    <property type="project" value="TreeGrafter"/>
</dbReference>
<dbReference type="GO" id="GO:0005829">
    <property type="term" value="C:cytosol"/>
    <property type="evidence" value="ECO:0007669"/>
    <property type="project" value="TreeGrafter"/>
</dbReference>
<evidence type="ECO:0000313" key="8">
    <source>
        <dbReference type="Proteomes" id="UP000006919"/>
    </source>
</evidence>
<dbReference type="GO" id="GO:0009432">
    <property type="term" value="P:SOS response"/>
    <property type="evidence" value="ECO:0007669"/>
    <property type="project" value="TreeGrafter"/>
</dbReference>
<keyword evidence="3" id="KW-0548">Nucleotidyltransferase</keyword>
<dbReference type="SUPFAM" id="SSF56672">
    <property type="entry name" value="DNA/RNA polymerases"/>
    <property type="match status" value="1"/>
</dbReference>
<dbReference type="RefSeq" id="WP_013498520.1">
    <property type="nucleotide sequence ID" value="NC_014833.1"/>
</dbReference>
<dbReference type="InterPro" id="IPR050116">
    <property type="entry name" value="DNA_polymerase-Y"/>
</dbReference>
<evidence type="ECO:0000259" key="6">
    <source>
        <dbReference type="PROSITE" id="PS50173"/>
    </source>
</evidence>
<evidence type="ECO:0000256" key="3">
    <source>
        <dbReference type="ARBA" id="ARBA00022695"/>
    </source>
</evidence>
<reference evidence="7 8" key="1">
    <citation type="journal article" date="2011" name="J. Bacteriol.">
        <title>Complete genome of the cellulolytic ruminal bacterium Ruminococcus albus 7.</title>
        <authorList>
            <person name="Suen G."/>
            <person name="Stevenson D.M."/>
            <person name="Bruce D.C."/>
            <person name="Chertkov O."/>
            <person name="Copeland A."/>
            <person name="Cheng J.F."/>
            <person name="Detter C."/>
            <person name="Detter J.C."/>
            <person name="Goodwin L.A."/>
            <person name="Han C.S."/>
            <person name="Hauser L.J."/>
            <person name="Ivanova N.N."/>
            <person name="Kyrpides N.C."/>
            <person name="Land M.L."/>
            <person name="Lapidus A."/>
            <person name="Lucas S."/>
            <person name="Ovchinnikova G."/>
            <person name="Pitluck S."/>
            <person name="Tapia R."/>
            <person name="Woyke T."/>
            <person name="Boyum J."/>
            <person name="Mead D."/>
            <person name="Weimer P.J."/>
        </authorList>
    </citation>
    <scope>NUCLEOTIDE SEQUENCE [LARGE SCALE GENOMIC DNA]</scope>
    <source>
        <strain evidence="8">ATCC 27210 / DSM 20455 / JCM 14654 / NCDO 2250 / 7</strain>
    </source>
</reference>
<proteinExistence type="inferred from homology"/>
<dbReference type="GO" id="GO:0006281">
    <property type="term" value="P:DNA repair"/>
    <property type="evidence" value="ECO:0007669"/>
    <property type="project" value="InterPro"/>
</dbReference>
<dbReference type="InterPro" id="IPR017961">
    <property type="entry name" value="DNA_pol_Y-fam_little_finger"/>
</dbReference>
<dbReference type="HOGENOM" id="CLU_012348_5_1_9"/>
<dbReference type="GO" id="GO:0003887">
    <property type="term" value="F:DNA-directed DNA polymerase activity"/>
    <property type="evidence" value="ECO:0007669"/>
    <property type="project" value="UniProtKB-KW"/>
</dbReference>
<evidence type="ECO:0000256" key="1">
    <source>
        <dbReference type="ARBA" id="ARBA00010945"/>
    </source>
</evidence>
<evidence type="ECO:0000313" key="7">
    <source>
        <dbReference type="EMBL" id="ADU22356.1"/>
    </source>
</evidence>
<name>E6UAD4_RUMA7</name>
<dbReference type="AlphaFoldDB" id="E6UAD4"/>
<keyword evidence="2" id="KW-0515">Mutator protein</keyword>
<dbReference type="PANTHER" id="PTHR11076:SF35">
    <property type="entry name" value="DNA REPAIR PROTEIN HOMOLOG YOBH"/>
    <property type="match status" value="1"/>
</dbReference>
<dbReference type="eggNOG" id="COG0389">
    <property type="taxonomic scope" value="Bacteria"/>
</dbReference>
<comment type="similarity">
    <text evidence="1">Belongs to the DNA polymerase type-Y family.</text>
</comment>
<accession>E6UAD4</accession>
<keyword evidence="5" id="KW-0239">DNA-directed DNA polymerase</keyword>
<evidence type="ECO:0000256" key="5">
    <source>
        <dbReference type="ARBA" id="ARBA00022932"/>
    </source>
</evidence>